<dbReference type="Proteomes" id="UP001165082">
    <property type="component" value="Unassembled WGS sequence"/>
</dbReference>
<evidence type="ECO:0000256" key="3">
    <source>
        <dbReference type="ARBA" id="ARBA00022840"/>
    </source>
</evidence>
<dbReference type="PANTHER" id="PTHR12169:SF6">
    <property type="entry name" value="AFG1-LIKE ATPASE"/>
    <property type="match status" value="1"/>
</dbReference>
<dbReference type="GO" id="GO:0005524">
    <property type="term" value="F:ATP binding"/>
    <property type="evidence" value="ECO:0007669"/>
    <property type="project" value="UniProtKB-KW"/>
</dbReference>
<evidence type="ECO:0000313" key="5">
    <source>
        <dbReference type="Proteomes" id="UP001165082"/>
    </source>
</evidence>
<protein>
    <recommendedName>
        <fullName evidence="6">AFG1-like ATPase</fullName>
    </recommendedName>
</protein>
<dbReference type="InterPro" id="IPR005654">
    <property type="entry name" value="ATPase_AFG1-like"/>
</dbReference>
<proteinExistence type="inferred from homology"/>
<organism evidence="4 5">
    <name type="scientific">Triparma retinervis</name>
    <dbReference type="NCBI Taxonomy" id="2557542"/>
    <lineage>
        <taxon>Eukaryota</taxon>
        <taxon>Sar</taxon>
        <taxon>Stramenopiles</taxon>
        <taxon>Ochrophyta</taxon>
        <taxon>Bolidophyceae</taxon>
        <taxon>Parmales</taxon>
        <taxon>Triparmaceae</taxon>
        <taxon>Triparma</taxon>
    </lineage>
</organism>
<accession>A0A9W7DZZ8</accession>
<dbReference type="GO" id="GO:0005739">
    <property type="term" value="C:mitochondrion"/>
    <property type="evidence" value="ECO:0007669"/>
    <property type="project" value="TreeGrafter"/>
</dbReference>
<dbReference type="OrthoDB" id="548867at2759"/>
<sequence>MSVTSQLRNLVASNALRERRIKEAGAGGEEKRTARQIIEDSRSGKFRDAPDPIRQVGMEMAGETRVLCFDEFQVTDVADAVILTTLFDTLFTLGVVVVATSNREIESLYEGGVNEEYFRGTRSLIKNYCAEVKIEEDTDFRLSLPWGRKFSVSHGNLTSGTLFVDFSTLCDSNVGSAEYRSIASNFSRVYLHSVPPMTLKDHDKARRFITLIDEMYEGGVSMAIHAEGGVGVGEIMGEGGEASEGWIGEDDVTSGGMISP</sequence>
<dbReference type="GO" id="GO:0016887">
    <property type="term" value="F:ATP hydrolysis activity"/>
    <property type="evidence" value="ECO:0007669"/>
    <property type="project" value="InterPro"/>
</dbReference>
<dbReference type="EMBL" id="BRXZ01002402">
    <property type="protein sequence ID" value="GMH61307.1"/>
    <property type="molecule type" value="Genomic_DNA"/>
</dbReference>
<dbReference type="AlphaFoldDB" id="A0A9W7DZZ8"/>
<dbReference type="Gene3D" id="3.40.50.300">
    <property type="entry name" value="P-loop containing nucleotide triphosphate hydrolases"/>
    <property type="match status" value="1"/>
</dbReference>
<gene>
    <name evidence="4" type="ORF">TrRE_jg8725</name>
</gene>
<reference evidence="4" key="1">
    <citation type="submission" date="2022-07" db="EMBL/GenBank/DDBJ databases">
        <title>Genome analysis of Parmales, a sister group of diatoms, reveals the evolutionary specialization of diatoms from phago-mixotrophs to photoautotrophs.</title>
        <authorList>
            <person name="Ban H."/>
            <person name="Sato S."/>
            <person name="Yoshikawa S."/>
            <person name="Kazumasa Y."/>
            <person name="Nakamura Y."/>
            <person name="Ichinomiya M."/>
            <person name="Saitoh K."/>
            <person name="Sato N."/>
            <person name="Blanc-Mathieu R."/>
            <person name="Endo H."/>
            <person name="Kuwata A."/>
            <person name="Ogata H."/>
        </authorList>
    </citation>
    <scope>NUCLEOTIDE SEQUENCE</scope>
</reference>
<evidence type="ECO:0000313" key="4">
    <source>
        <dbReference type="EMBL" id="GMH61307.1"/>
    </source>
</evidence>
<evidence type="ECO:0000256" key="1">
    <source>
        <dbReference type="ARBA" id="ARBA00010322"/>
    </source>
</evidence>
<keyword evidence="5" id="KW-1185">Reference proteome</keyword>
<dbReference type="NCBIfam" id="NF040713">
    <property type="entry name" value="ZapE"/>
    <property type="match status" value="1"/>
</dbReference>
<evidence type="ECO:0000256" key="2">
    <source>
        <dbReference type="ARBA" id="ARBA00022741"/>
    </source>
</evidence>
<comment type="similarity">
    <text evidence="1">Belongs to the AFG1 ATPase family.</text>
</comment>
<name>A0A9W7DZZ8_9STRA</name>
<keyword evidence="2" id="KW-0547">Nucleotide-binding</keyword>
<dbReference type="Pfam" id="PF03969">
    <property type="entry name" value="AFG1_ATPase"/>
    <property type="match status" value="2"/>
</dbReference>
<keyword evidence="3" id="KW-0067">ATP-binding</keyword>
<comment type="caution">
    <text evidence="4">The sequence shown here is derived from an EMBL/GenBank/DDBJ whole genome shotgun (WGS) entry which is preliminary data.</text>
</comment>
<dbReference type="PANTHER" id="PTHR12169">
    <property type="entry name" value="ATPASE N2B"/>
    <property type="match status" value="1"/>
</dbReference>
<evidence type="ECO:0008006" key="6">
    <source>
        <dbReference type="Google" id="ProtNLM"/>
    </source>
</evidence>
<dbReference type="InterPro" id="IPR027417">
    <property type="entry name" value="P-loop_NTPase"/>
</dbReference>